<organism evidence="2 3">
    <name type="scientific">Aldrovandia affinis</name>
    <dbReference type="NCBI Taxonomy" id="143900"/>
    <lineage>
        <taxon>Eukaryota</taxon>
        <taxon>Metazoa</taxon>
        <taxon>Chordata</taxon>
        <taxon>Craniata</taxon>
        <taxon>Vertebrata</taxon>
        <taxon>Euteleostomi</taxon>
        <taxon>Actinopterygii</taxon>
        <taxon>Neopterygii</taxon>
        <taxon>Teleostei</taxon>
        <taxon>Notacanthiformes</taxon>
        <taxon>Halosauridae</taxon>
        <taxon>Aldrovandia</taxon>
    </lineage>
</organism>
<keyword evidence="3" id="KW-1185">Reference proteome</keyword>
<evidence type="ECO:0000313" key="3">
    <source>
        <dbReference type="Proteomes" id="UP001221898"/>
    </source>
</evidence>
<feature type="compositionally biased region" description="Basic and acidic residues" evidence="1">
    <location>
        <begin position="50"/>
        <end position="59"/>
    </location>
</feature>
<feature type="compositionally biased region" description="Basic and acidic residues" evidence="1">
    <location>
        <begin position="25"/>
        <end position="37"/>
    </location>
</feature>
<feature type="compositionally biased region" description="Acidic residues" evidence="1">
    <location>
        <begin position="1"/>
        <end position="10"/>
    </location>
</feature>
<evidence type="ECO:0000256" key="1">
    <source>
        <dbReference type="SAM" id="MobiDB-lite"/>
    </source>
</evidence>
<proteinExistence type="predicted"/>
<evidence type="ECO:0000313" key="2">
    <source>
        <dbReference type="EMBL" id="KAJ8387055.1"/>
    </source>
</evidence>
<protein>
    <submittedName>
        <fullName evidence="2">Uncharacterized protein</fullName>
    </submittedName>
</protein>
<dbReference type="EMBL" id="JAINUG010000218">
    <property type="protein sequence ID" value="KAJ8387055.1"/>
    <property type="molecule type" value="Genomic_DNA"/>
</dbReference>
<name>A0AAD7RN03_9TELE</name>
<gene>
    <name evidence="2" type="ORF">AAFF_G00161090</name>
</gene>
<accession>A0AAD7RN03</accession>
<dbReference type="Proteomes" id="UP001221898">
    <property type="component" value="Unassembled WGS sequence"/>
</dbReference>
<sequence length="203" mass="21886">MSCDVGDPDAEASGRFQDGSQTLRSPDRRLTPAEHRWTYWSNSDSGQHGGPRERRHVDGDGTFAPRGDTLYRCGRVVLGRGQAPGIRAIRILSLVNAAQPLTPPAPVALGTCRGATRSVTDTALWLWREKEGTRVSSRWSWDCCPLKSHASPELTPAGTRVSLDQHSLLLPSAAAEAGIATATAIAMVTAAGRMLQGYIQWIV</sequence>
<reference evidence="2" key="1">
    <citation type="journal article" date="2023" name="Science">
        <title>Genome structures resolve the early diversification of teleost fishes.</title>
        <authorList>
            <person name="Parey E."/>
            <person name="Louis A."/>
            <person name="Montfort J."/>
            <person name="Bouchez O."/>
            <person name="Roques C."/>
            <person name="Iampietro C."/>
            <person name="Lluch J."/>
            <person name="Castinel A."/>
            <person name="Donnadieu C."/>
            <person name="Desvignes T."/>
            <person name="Floi Bucao C."/>
            <person name="Jouanno E."/>
            <person name="Wen M."/>
            <person name="Mejri S."/>
            <person name="Dirks R."/>
            <person name="Jansen H."/>
            <person name="Henkel C."/>
            <person name="Chen W.J."/>
            <person name="Zahm M."/>
            <person name="Cabau C."/>
            <person name="Klopp C."/>
            <person name="Thompson A.W."/>
            <person name="Robinson-Rechavi M."/>
            <person name="Braasch I."/>
            <person name="Lecointre G."/>
            <person name="Bobe J."/>
            <person name="Postlethwait J.H."/>
            <person name="Berthelot C."/>
            <person name="Roest Crollius H."/>
            <person name="Guiguen Y."/>
        </authorList>
    </citation>
    <scope>NUCLEOTIDE SEQUENCE</scope>
    <source>
        <strain evidence="2">NC1722</strain>
    </source>
</reference>
<feature type="region of interest" description="Disordered" evidence="1">
    <location>
        <begin position="1"/>
        <end position="61"/>
    </location>
</feature>
<dbReference type="AlphaFoldDB" id="A0AAD7RN03"/>
<comment type="caution">
    <text evidence="2">The sequence shown here is derived from an EMBL/GenBank/DDBJ whole genome shotgun (WGS) entry which is preliminary data.</text>
</comment>